<proteinExistence type="inferred from homology"/>
<evidence type="ECO:0000256" key="7">
    <source>
        <dbReference type="SAM" id="SignalP"/>
    </source>
</evidence>
<dbReference type="PANTHER" id="PTHR21324">
    <property type="entry name" value="FASTING-INDUCIBLE INTEGRAL MEMBRANE PROTEIN TM6P1-RELATED"/>
    <property type="match status" value="1"/>
</dbReference>
<evidence type="ECO:0000256" key="5">
    <source>
        <dbReference type="ARBA" id="ARBA00023136"/>
    </source>
</evidence>
<feature type="transmembrane region" description="Helical" evidence="6">
    <location>
        <begin position="128"/>
        <end position="147"/>
    </location>
</feature>
<evidence type="ECO:0000256" key="6">
    <source>
        <dbReference type="SAM" id="Phobius"/>
    </source>
</evidence>
<protein>
    <submittedName>
        <fullName evidence="9">Transmembrane protein 150C</fullName>
    </submittedName>
</protein>
<keyword evidence="4 6" id="KW-1133">Transmembrane helix</keyword>
<feature type="signal peptide" evidence="7">
    <location>
        <begin position="1"/>
        <end position="18"/>
    </location>
</feature>
<feature type="transmembrane region" description="Helical" evidence="6">
    <location>
        <begin position="159"/>
        <end position="175"/>
    </location>
</feature>
<sequence>MGKCCLLLGMHLVSSSNGRPCSAHYKQLLRMLVLSWNKSLHILWVPRTRNEMVRDHQTRDRSLMGLLLSGFIIGVLRYLQLKPQVHKPWLNISSLVSLSLACFGMTLVGNFQLSNDEELHNIGTSMTFGLGTLFCWVQSVITLKVNLRNEGRRAGIPRFLLSGAITACMLLYFVLMAQRLHMHAARAQWALVMFFLSFLATFAIEFRHCHFEIVCTDNRDPPLSLSETFSEVSEYQSDQL</sequence>
<keyword evidence="10" id="KW-1185">Reference proteome</keyword>
<dbReference type="Proteomes" id="UP000472277">
    <property type="component" value="Chromosome 23"/>
</dbReference>
<keyword evidence="7" id="KW-0732">Signal</keyword>
<evidence type="ECO:0000313" key="9">
    <source>
        <dbReference type="Ensembl" id="ENSSTUP00000035019.1"/>
    </source>
</evidence>
<keyword evidence="3 6" id="KW-0812">Transmembrane</keyword>
<feature type="chain" id="PRO_5025535449" evidence="7">
    <location>
        <begin position="19"/>
        <end position="240"/>
    </location>
</feature>
<gene>
    <name evidence="9" type="primary">TMEM150C</name>
    <name evidence="9" type="synonym">LOC115159240</name>
</gene>
<evidence type="ECO:0000313" key="10">
    <source>
        <dbReference type="Proteomes" id="UP000472277"/>
    </source>
</evidence>
<feature type="transmembrane region" description="Helical" evidence="6">
    <location>
        <begin position="62"/>
        <end position="79"/>
    </location>
</feature>
<accession>A0A673YKS0</accession>
<comment type="subcellular location">
    <subcellularLocation>
        <location evidence="1">Endomembrane system</location>
        <topology evidence="1">Multi-pass membrane protein</topology>
    </subcellularLocation>
</comment>
<dbReference type="InterPro" id="IPR019402">
    <property type="entry name" value="CWH43_N"/>
</dbReference>
<dbReference type="GO" id="GO:0005886">
    <property type="term" value="C:plasma membrane"/>
    <property type="evidence" value="ECO:0007669"/>
    <property type="project" value="TreeGrafter"/>
</dbReference>
<feature type="domain" description="CWH43-like N-terminal" evidence="8">
    <location>
        <begin position="71"/>
        <end position="208"/>
    </location>
</feature>
<comment type="similarity">
    <text evidence="2">Belongs to the DRAM/TMEM150 family.</text>
</comment>
<reference evidence="9" key="1">
    <citation type="submission" date="2025-08" db="UniProtKB">
        <authorList>
            <consortium name="Ensembl"/>
        </authorList>
    </citation>
    <scope>IDENTIFICATION</scope>
</reference>
<dbReference type="Pfam" id="PF10277">
    <property type="entry name" value="Frag1"/>
    <property type="match status" value="1"/>
</dbReference>
<dbReference type="PANTHER" id="PTHR21324:SF7">
    <property type="entry name" value="TRANSMEMBRANE PROTEIN 150C"/>
    <property type="match status" value="1"/>
</dbReference>
<organism evidence="9 10">
    <name type="scientific">Salmo trutta</name>
    <name type="common">Brown trout</name>
    <dbReference type="NCBI Taxonomy" id="8032"/>
    <lineage>
        <taxon>Eukaryota</taxon>
        <taxon>Metazoa</taxon>
        <taxon>Chordata</taxon>
        <taxon>Craniata</taxon>
        <taxon>Vertebrata</taxon>
        <taxon>Euteleostomi</taxon>
        <taxon>Actinopterygii</taxon>
        <taxon>Neopterygii</taxon>
        <taxon>Teleostei</taxon>
        <taxon>Protacanthopterygii</taxon>
        <taxon>Salmoniformes</taxon>
        <taxon>Salmonidae</taxon>
        <taxon>Salmoninae</taxon>
        <taxon>Salmo</taxon>
    </lineage>
</organism>
<reference evidence="9" key="2">
    <citation type="submission" date="2025-09" db="UniProtKB">
        <authorList>
            <consortium name="Ensembl"/>
        </authorList>
    </citation>
    <scope>IDENTIFICATION</scope>
</reference>
<dbReference type="InterPro" id="IPR050911">
    <property type="entry name" value="DRAM/TMEM150_Autophagy_Mod"/>
</dbReference>
<evidence type="ECO:0000256" key="1">
    <source>
        <dbReference type="ARBA" id="ARBA00004127"/>
    </source>
</evidence>
<evidence type="ECO:0000256" key="3">
    <source>
        <dbReference type="ARBA" id="ARBA00022692"/>
    </source>
</evidence>
<dbReference type="GeneTree" id="ENSGT01030000234578"/>
<feature type="transmembrane region" description="Helical" evidence="6">
    <location>
        <begin position="88"/>
        <end position="108"/>
    </location>
</feature>
<feature type="transmembrane region" description="Helical" evidence="6">
    <location>
        <begin position="187"/>
        <end position="204"/>
    </location>
</feature>
<keyword evidence="5 6" id="KW-0472">Membrane</keyword>
<evidence type="ECO:0000259" key="8">
    <source>
        <dbReference type="Pfam" id="PF10277"/>
    </source>
</evidence>
<dbReference type="AlphaFoldDB" id="A0A673YKS0"/>
<evidence type="ECO:0000256" key="4">
    <source>
        <dbReference type="ARBA" id="ARBA00022989"/>
    </source>
</evidence>
<dbReference type="GO" id="GO:0012505">
    <property type="term" value="C:endomembrane system"/>
    <property type="evidence" value="ECO:0007669"/>
    <property type="project" value="UniProtKB-SubCell"/>
</dbReference>
<dbReference type="Ensembl" id="ENSSTUT00000036599.1">
    <property type="protein sequence ID" value="ENSSTUP00000035019.1"/>
    <property type="gene ID" value="ENSSTUG00000014936.1"/>
</dbReference>
<name>A0A673YKS0_SALTR</name>
<evidence type="ECO:0000256" key="2">
    <source>
        <dbReference type="ARBA" id="ARBA00006565"/>
    </source>
</evidence>